<dbReference type="InterPro" id="IPR023753">
    <property type="entry name" value="FAD/NAD-binding_dom"/>
</dbReference>
<evidence type="ECO:0000259" key="9">
    <source>
        <dbReference type="SMART" id="SM00226"/>
    </source>
</evidence>
<dbReference type="InterPro" id="IPR023485">
    <property type="entry name" value="Ptyr_pPase"/>
</dbReference>
<dbReference type="PRINTS" id="PR00368">
    <property type="entry name" value="FADPNR"/>
</dbReference>
<protein>
    <recommendedName>
        <fullName evidence="7">Thioredoxin reductase</fullName>
        <ecNumber evidence="7">1.8.1.9</ecNumber>
    </recommendedName>
</protein>
<dbReference type="InterPro" id="IPR008255">
    <property type="entry name" value="Pyr_nucl-diS_OxRdtase_2_AS"/>
</dbReference>
<comment type="similarity">
    <text evidence="7">Belongs to the class-II pyridine nucleotide-disulfide oxidoreductase family.</text>
</comment>
<keyword evidence="1 7" id="KW-0285">Flavoprotein</keyword>
<comment type="catalytic activity">
    <reaction evidence="6 7">
        <text>[thioredoxin]-dithiol + NADP(+) = [thioredoxin]-disulfide + NADPH + H(+)</text>
        <dbReference type="Rhea" id="RHEA:20345"/>
        <dbReference type="Rhea" id="RHEA-COMP:10698"/>
        <dbReference type="Rhea" id="RHEA-COMP:10700"/>
        <dbReference type="ChEBI" id="CHEBI:15378"/>
        <dbReference type="ChEBI" id="CHEBI:29950"/>
        <dbReference type="ChEBI" id="CHEBI:50058"/>
        <dbReference type="ChEBI" id="CHEBI:57783"/>
        <dbReference type="ChEBI" id="CHEBI:58349"/>
        <dbReference type="EC" id="1.8.1.9"/>
    </reaction>
</comment>
<dbReference type="InterPro" id="IPR005982">
    <property type="entry name" value="Thioredox_Rdtase"/>
</dbReference>
<keyword evidence="5 7" id="KW-0676">Redox-active center</keyword>
<evidence type="ECO:0000256" key="3">
    <source>
        <dbReference type="ARBA" id="ARBA00023002"/>
    </source>
</evidence>
<evidence type="ECO:0000313" key="10">
    <source>
        <dbReference type="EMBL" id="MBL1076372.1"/>
    </source>
</evidence>
<reference evidence="10 11" key="1">
    <citation type="submission" date="2021-01" db="EMBL/GenBank/DDBJ databases">
        <title>WGS of actinomycetes isolated from Thailand.</title>
        <authorList>
            <person name="Thawai C."/>
        </authorList>
    </citation>
    <scope>NUCLEOTIDE SEQUENCE [LARGE SCALE GENOMIC DNA]</scope>
    <source>
        <strain evidence="10 11">LPG 2</strain>
    </source>
</reference>
<comment type="subunit">
    <text evidence="7">Homodimer.</text>
</comment>
<comment type="cofactor">
    <cofactor evidence="8">
        <name>FAD</name>
        <dbReference type="ChEBI" id="CHEBI:57692"/>
    </cofactor>
    <text evidence="8">Binds 1 FAD per subunit.</text>
</comment>
<dbReference type="SMART" id="SM00226">
    <property type="entry name" value="LMWPc"/>
    <property type="match status" value="1"/>
</dbReference>
<dbReference type="Gene3D" id="3.50.50.60">
    <property type="entry name" value="FAD/NAD(P)-binding domain"/>
    <property type="match status" value="2"/>
</dbReference>
<comment type="caution">
    <text evidence="10">The sequence shown here is derived from an EMBL/GenBank/DDBJ whole genome shotgun (WGS) entry which is preliminary data.</text>
</comment>
<dbReference type="GO" id="GO:0004791">
    <property type="term" value="F:thioredoxin-disulfide reductase (NADPH) activity"/>
    <property type="evidence" value="ECO:0007669"/>
    <property type="project" value="UniProtKB-EC"/>
</dbReference>
<evidence type="ECO:0000256" key="4">
    <source>
        <dbReference type="ARBA" id="ARBA00023157"/>
    </source>
</evidence>
<evidence type="ECO:0000313" key="11">
    <source>
        <dbReference type="Proteomes" id="UP000602198"/>
    </source>
</evidence>
<dbReference type="PRINTS" id="PR00469">
    <property type="entry name" value="PNDRDTASEII"/>
</dbReference>
<keyword evidence="3 7" id="KW-0560">Oxidoreductase</keyword>
<sequence length="470" mass="50109">MTPPAVVHDLIIVGSGPAGYTAGIYAARAELAPVLFEGTQFGGALMTTTEVENFPGFRDGIMGPDLMEQMREQAKRFGTDIRTEDVTELDLTGAIKKVMVGDTAYYAHAVVLAMGAAARYLGIPGEDRLLGRGVSACATCDGFFFRDQDIVVVGGGDSAMEEATFLTRFARSVTVVHRREEFRSSRIMLERARANPKIRFLTSTEPVEVVGDQSVSGLVVRDVTTGQESTLAVTGVFVAIGHDPRSELVRGQVDLDESGYVRVNSPTTATSLEGVFAVGDLVDHNYRQAITAAGTGCSAAIDAERWLAQCGDIAANTLPAAGEPVAVTGSQPSREAKRPSVLFVCVKNGGKSQMAAGLMRLVAGEHLDVYSAGTSPGISLNALSVESLRELGVDISVESPKPVDPQLVEAVDVVVTLGREAHLDPVPGTRFENWDTDEPSERGIEGIERMRLVRDDIATRVRSLAEQLKG</sequence>
<dbReference type="Pfam" id="PF07992">
    <property type="entry name" value="Pyr_redox_2"/>
    <property type="match status" value="1"/>
</dbReference>
<keyword evidence="2 7" id="KW-0274">FAD</keyword>
<evidence type="ECO:0000256" key="7">
    <source>
        <dbReference type="RuleBase" id="RU003880"/>
    </source>
</evidence>
<evidence type="ECO:0000256" key="1">
    <source>
        <dbReference type="ARBA" id="ARBA00022630"/>
    </source>
</evidence>
<evidence type="ECO:0000256" key="6">
    <source>
        <dbReference type="ARBA" id="ARBA00048132"/>
    </source>
</evidence>
<keyword evidence="11" id="KW-1185">Reference proteome</keyword>
<feature type="domain" description="Phosphotyrosine protein phosphatase I" evidence="9">
    <location>
        <begin position="339"/>
        <end position="467"/>
    </location>
</feature>
<dbReference type="Pfam" id="PF01451">
    <property type="entry name" value="LMWPc"/>
    <property type="match status" value="1"/>
</dbReference>
<name>A0ABS1M6U5_9NOCA</name>
<dbReference type="InterPro" id="IPR050097">
    <property type="entry name" value="Ferredoxin-NADP_redctase_2"/>
</dbReference>
<accession>A0ABS1M6U5</accession>
<keyword evidence="4" id="KW-1015">Disulfide bond</keyword>
<dbReference type="Gene3D" id="3.40.50.2300">
    <property type="match status" value="1"/>
</dbReference>
<gene>
    <name evidence="10" type="primary">trxB</name>
    <name evidence="10" type="ORF">JK358_18405</name>
</gene>
<dbReference type="SUPFAM" id="SSF51905">
    <property type="entry name" value="FAD/NAD(P)-binding domain"/>
    <property type="match status" value="1"/>
</dbReference>
<dbReference type="PROSITE" id="PS00573">
    <property type="entry name" value="PYRIDINE_REDOX_2"/>
    <property type="match status" value="1"/>
</dbReference>
<dbReference type="EC" id="1.8.1.9" evidence="7"/>
<evidence type="ECO:0000256" key="2">
    <source>
        <dbReference type="ARBA" id="ARBA00022827"/>
    </source>
</evidence>
<keyword evidence="8" id="KW-0521">NADP</keyword>
<evidence type="ECO:0000256" key="8">
    <source>
        <dbReference type="RuleBase" id="RU003881"/>
    </source>
</evidence>
<dbReference type="Proteomes" id="UP000602198">
    <property type="component" value="Unassembled WGS sequence"/>
</dbReference>
<dbReference type="PANTHER" id="PTHR48105">
    <property type="entry name" value="THIOREDOXIN REDUCTASE 1-RELATED-RELATED"/>
    <property type="match status" value="1"/>
</dbReference>
<dbReference type="InterPro" id="IPR036188">
    <property type="entry name" value="FAD/NAD-bd_sf"/>
</dbReference>
<dbReference type="InterPro" id="IPR036196">
    <property type="entry name" value="Ptyr_pPase_sf"/>
</dbReference>
<dbReference type="EMBL" id="JAERRJ010000006">
    <property type="protein sequence ID" value="MBL1076372.1"/>
    <property type="molecule type" value="Genomic_DNA"/>
</dbReference>
<organism evidence="10 11">
    <name type="scientific">Nocardia acididurans</name>
    <dbReference type="NCBI Taxonomy" id="2802282"/>
    <lineage>
        <taxon>Bacteria</taxon>
        <taxon>Bacillati</taxon>
        <taxon>Actinomycetota</taxon>
        <taxon>Actinomycetes</taxon>
        <taxon>Mycobacteriales</taxon>
        <taxon>Nocardiaceae</taxon>
        <taxon>Nocardia</taxon>
    </lineage>
</organism>
<dbReference type="SUPFAM" id="SSF52788">
    <property type="entry name" value="Phosphotyrosine protein phosphatases I"/>
    <property type="match status" value="1"/>
</dbReference>
<proteinExistence type="inferred from homology"/>
<dbReference type="NCBIfam" id="TIGR01292">
    <property type="entry name" value="TRX_reduct"/>
    <property type="match status" value="1"/>
</dbReference>
<evidence type="ECO:0000256" key="5">
    <source>
        <dbReference type="ARBA" id="ARBA00023284"/>
    </source>
</evidence>